<evidence type="ECO:0000313" key="2">
    <source>
        <dbReference type="Proteomes" id="UP000054843"/>
    </source>
</evidence>
<accession>A0A0V1MAL4</accession>
<sequence length="85" mass="10141">MYAMSEIMGKPNGTYMFKHLSPIRTCSINLEHYKRKVDFHEDKMHPSFFKISREIRNQERPTGLFCEKRRKTCFQNLEVPSEAAQ</sequence>
<gene>
    <name evidence="1" type="ORF">T10_11040</name>
</gene>
<organism evidence="1 2">
    <name type="scientific">Trichinella papuae</name>
    <dbReference type="NCBI Taxonomy" id="268474"/>
    <lineage>
        <taxon>Eukaryota</taxon>
        <taxon>Metazoa</taxon>
        <taxon>Ecdysozoa</taxon>
        <taxon>Nematoda</taxon>
        <taxon>Enoplea</taxon>
        <taxon>Dorylaimia</taxon>
        <taxon>Trichinellida</taxon>
        <taxon>Trichinellidae</taxon>
        <taxon>Trichinella</taxon>
    </lineage>
</organism>
<dbReference type="EMBL" id="JYDO01000161">
    <property type="protein sequence ID" value="KRZ68576.1"/>
    <property type="molecule type" value="Genomic_DNA"/>
</dbReference>
<proteinExistence type="predicted"/>
<name>A0A0V1MAL4_9BILA</name>
<reference evidence="1 2" key="1">
    <citation type="submission" date="2015-01" db="EMBL/GenBank/DDBJ databases">
        <title>Evolution of Trichinella species and genotypes.</title>
        <authorList>
            <person name="Korhonen P.K."/>
            <person name="Edoardo P."/>
            <person name="Giuseppe L.R."/>
            <person name="Gasser R.B."/>
        </authorList>
    </citation>
    <scope>NUCLEOTIDE SEQUENCE [LARGE SCALE GENOMIC DNA]</scope>
    <source>
        <strain evidence="1">ISS1980</strain>
    </source>
</reference>
<evidence type="ECO:0000313" key="1">
    <source>
        <dbReference type="EMBL" id="KRZ68576.1"/>
    </source>
</evidence>
<protein>
    <submittedName>
        <fullName evidence="1">Uncharacterized protein</fullName>
    </submittedName>
</protein>
<dbReference type="Proteomes" id="UP000054843">
    <property type="component" value="Unassembled WGS sequence"/>
</dbReference>
<dbReference type="AlphaFoldDB" id="A0A0V1MAL4"/>
<comment type="caution">
    <text evidence="1">The sequence shown here is derived from an EMBL/GenBank/DDBJ whole genome shotgun (WGS) entry which is preliminary data.</text>
</comment>
<keyword evidence="2" id="KW-1185">Reference proteome</keyword>